<feature type="compositionally biased region" description="Low complexity" evidence="2">
    <location>
        <begin position="227"/>
        <end position="237"/>
    </location>
</feature>
<feature type="region of interest" description="Disordered" evidence="2">
    <location>
        <begin position="82"/>
        <end position="125"/>
    </location>
</feature>
<name>B9ESU0_ORYSJ</name>
<dbReference type="EMBL" id="CM000138">
    <property type="protein sequence ID" value="EEE54214.1"/>
    <property type="molecule type" value="Genomic_DNA"/>
</dbReference>
<comment type="similarity">
    <text evidence="1">Belongs to the LOB domain-containing protein family.</text>
</comment>
<evidence type="ECO:0000313" key="4">
    <source>
        <dbReference type="EMBL" id="EEE54214.1"/>
    </source>
</evidence>
<dbReference type="Proteomes" id="UP000007752">
    <property type="component" value="Chromosome 1"/>
</dbReference>
<proteinExistence type="inferred from homology"/>
<dbReference type="PANTHER" id="PTHR31301">
    <property type="entry name" value="LOB DOMAIN-CONTAINING PROTEIN 4-RELATED"/>
    <property type="match status" value="1"/>
</dbReference>
<reference evidence="4" key="1">
    <citation type="journal article" date="2005" name="PLoS Biol.">
        <title>The genomes of Oryza sativa: a history of duplications.</title>
        <authorList>
            <person name="Yu J."/>
            <person name="Wang J."/>
            <person name="Lin W."/>
            <person name="Li S."/>
            <person name="Li H."/>
            <person name="Zhou J."/>
            <person name="Ni P."/>
            <person name="Dong W."/>
            <person name="Hu S."/>
            <person name="Zeng C."/>
            <person name="Zhang J."/>
            <person name="Zhang Y."/>
            <person name="Li R."/>
            <person name="Xu Z."/>
            <person name="Li S."/>
            <person name="Li X."/>
            <person name="Zheng H."/>
            <person name="Cong L."/>
            <person name="Lin L."/>
            <person name="Yin J."/>
            <person name="Geng J."/>
            <person name="Li G."/>
            <person name="Shi J."/>
            <person name="Liu J."/>
            <person name="Lv H."/>
            <person name="Li J."/>
            <person name="Wang J."/>
            <person name="Deng Y."/>
            <person name="Ran L."/>
            <person name="Shi X."/>
            <person name="Wang X."/>
            <person name="Wu Q."/>
            <person name="Li C."/>
            <person name="Ren X."/>
            <person name="Wang J."/>
            <person name="Wang X."/>
            <person name="Li D."/>
            <person name="Liu D."/>
            <person name="Zhang X."/>
            <person name="Ji Z."/>
            <person name="Zhao W."/>
            <person name="Sun Y."/>
            <person name="Zhang Z."/>
            <person name="Bao J."/>
            <person name="Han Y."/>
            <person name="Dong L."/>
            <person name="Ji J."/>
            <person name="Chen P."/>
            <person name="Wu S."/>
            <person name="Liu J."/>
            <person name="Xiao Y."/>
            <person name="Bu D."/>
            <person name="Tan J."/>
            <person name="Yang L."/>
            <person name="Ye C."/>
            <person name="Zhang J."/>
            <person name="Xu J."/>
            <person name="Zhou Y."/>
            <person name="Yu Y."/>
            <person name="Zhang B."/>
            <person name="Zhuang S."/>
            <person name="Wei H."/>
            <person name="Liu B."/>
            <person name="Lei M."/>
            <person name="Yu H."/>
            <person name="Li Y."/>
            <person name="Xu H."/>
            <person name="Wei S."/>
            <person name="He X."/>
            <person name="Fang L."/>
            <person name="Zhang Z."/>
            <person name="Zhang Y."/>
            <person name="Huang X."/>
            <person name="Su Z."/>
            <person name="Tong W."/>
            <person name="Li J."/>
            <person name="Tong Z."/>
            <person name="Li S."/>
            <person name="Ye J."/>
            <person name="Wang L."/>
            <person name="Fang L."/>
            <person name="Lei T."/>
            <person name="Chen C."/>
            <person name="Chen H."/>
            <person name="Xu Z."/>
            <person name="Li H."/>
            <person name="Huang H."/>
            <person name="Zhang F."/>
            <person name="Xu H."/>
            <person name="Li N."/>
            <person name="Zhao C."/>
            <person name="Li S."/>
            <person name="Dong L."/>
            <person name="Huang Y."/>
            <person name="Li L."/>
            <person name="Xi Y."/>
            <person name="Qi Q."/>
            <person name="Li W."/>
            <person name="Zhang B."/>
            <person name="Hu W."/>
            <person name="Zhang Y."/>
            <person name="Tian X."/>
            <person name="Jiao Y."/>
            <person name="Liang X."/>
            <person name="Jin J."/>
            <person name="Gao L."/>
            <person name="Zheng W."/>
            <person name="Hao B."/>
            <person name="Liu S."/>
            <person name="Wang W."/>
            <person name="Yuan L."/>
            <person name="Cao M."/>
            <person name="McDermott J."/>
            <person name="Samudrala R."/>
            <person name="Wang J."/>
            <person name="Wong G.K."/>
            <person name="Yang H."/>
        </authorList>
    </citation>
    <scope>NUCLEOTIDE SEQUENCE [LARGE SCALE GENOMIC DNA]</scope>
</reference>
<sequence>MTGGGSGGAGACAVCKHQRRKCEPNCELAAYFPANRMNDFRALHLVFGVANLTKLIKANATEAARRRAAETLTWEARWRERDPSEGCYPRGLLPPPAKKPPCAPKTPGSAARPTSAPSCAGAAGVRHASSPTTLQHQLLLVSAYNGATAARPGNVVPHNATVVPGGFVAAAAGVRGANGNGAMSSVRPPPHHVQAPATQTVTGFVAHAQDDRYRAVSVCPPAANAAAVPRSGAAVRGQGDYRDKISDAAR</sequence>
<evidence type="ECO:0000256" key="2">
    <source>
        <dbReference type="SAM" id="MobiDB-lite"/>
    </source>
</evidence>
<feature type="region of interest" description="Disordered" evidence="2">
    <location>
        <begin position="227"/>
        <end position="250"/>
    </location>
</feature>
<organism evidence="4">
    <name type="scientific">Oryza sativa subsp. japonica</name>
    <name type="common">Rice</name>
    <dbReference type="NCBI Taxonomy" id="39947"/>
    <lineage>
        <taxon>Eukaryota</taxon>
        <taxon>Viridiplantae</taxon>
        <taxon>Streptophyta</taxon>
        <taxon>Embryophyta</taxon>
        <taxon>Tracheophyta</taxon>
        <taxon>Spermatophyta</taxon>
        <taxon>Magnoliopsida</taxon>
        <taxon>Liliopsida</taxon>
        <taxon>Poales</taxon>
        <taxon>Poaceae</taxon>
        <taxon>BOP clade</taxon>
        <taxon>Oryzoideae</taxon>
        <taxon>Oryzeae</taxon>
        <taxon>Oryzinae</taxon>
        <taxon>Oryza</taxon>
        <taxon>Oryza sativa</taxon>
    </lineage>
</organism>
<feature type="domain" description="LOB" evidence="3">
    <location>
        <begin position="10"/>
        <end position="112"/>
    </location>
</feature>
<accession>B9ESU0</accession>
<evidence type="ECO:0000256" key="1">
    <source>
        <dbReference type="ARBA" id="ARBA00005474"/>
    </source>
</evidence>
<dbReference type="PANTHER" id="PTHR31301:SF19">
    <property type="entry name" value="LOB DOMAIN-CONTAINING PROTEIN 2"/>
    <property type="match status" value="1"/>
</dbReference>
<feature type="compositionally biased region" description="Basic and acidic residues" evidence="2">
    <location>
        <begin position="239"/>
        <end position="250"/>
    </location>
</feature>
<feature type="compositionally biased region" description="Pro residues" evidence="2">
    <location>
        <begin position="92"/>
        <end position="104"/>
    </location>
</feature>
<dbReference type="Pfam" id="PF03195">
    <property type="entry name" value="LOB"/>
    <property type="match status" value="1"/>
</dbReference>
<dbReference type="InterPro" id="IPR004883">
    <property type="entry name" value="LOB"/>
</dbReference>
<protein>
    <recommendedName>
        <fullName evidence="3">LOB domain-containing protein</fullName>
    </recommendedName>
</protein>
<evidence type="ECO:0000259" key="3">
    <source>
        <dbReference type="PROSITE" id="PS50891"/>
    </source>
</evidence>
<dbReference type="AlphaFoldDB" id="B9ESU0"/>
<reference evidence="4" key="2">
    <citation type="submission" date="2008-12" db="EMBL/GenBank/DDBJ databases">
        <title>Improved gene annotation of the rice (Oryza sativa) genomes.</title>
        <authorList>
            <person name="Wang J."/>
            <person name="Li R."/>
            <person name="Fan W."/>
            <person name="Huang Q."/>
            <person name="Zhang J."/>
            <person name="Zhou Y."/>
            <person name="Hu Y."/>
            <person name="Zi S."/>
            <person name="Li J."/>
            <person name="Ni P."/>
            <person name="Zheng H."/>
            <person name="Zhang Y."/>
            <person name="Zhao M."/>
            <person name="Hao Q."/>
            <person name="McDermott J."/>
            <person name="Samudrala R."/>
            <person name="Kristiansen K."/>
            <person name="Wong G.K.-S."/>
        </authorList>
    </citation>
    <scope>NUCLEOTIDE SEQUENCE</scope>
</reference>
<dbReference type="PROSITE" id="PS50891">
    <property type="entry name" value="LOB"/>
    <property type="match status" value="1"/>
</dbReference>
<gene>
    <name evidence="4" type="ORF">OsJ_01068</name>
</gene>